<dbReference type="Gene3D" id="3.40.630.30">
    <property type="match status" value="1"/>
</dbReference>
<dbReference type="SUPFAM" id="SSF55729">
    <property type="entry name" value="Acyl-CoA N-acyltransferases (Nat)"/>
    <property type="match status" value="1"/>
</dbReference>
<dbReference type="InterPro" id="IPR051556">
    <property type="entry name" value="N-term/lysine_N-AcTrnsfr"/>
</dbReference>
<keyword evidence="2" id="KW-0012">Acyltransferase</keyword>
<dbReference type="Pfam" id="PF00583">
    <property type="entry name" value="Acetyltransf_1"/>
    <property type="match status" value="1"/>
</dbReference>
<name>A0ABS9QS40_9GAMM</name>
<dbReference type="CDD" id="cd04301">
    <property type="entry name" value="NAT_SF"/>
    <property type="match status" value="1"/>
</dbReference>
<protein>
    <submittedName>
        <fullName evidence="4">GNAT family N-acetyltransferase</fullName>
    </submittedName>
</protein>
<evidence type="ECO:0000313" key="4">
    <source>
        <dbReference type="EMBL" id="MCG9962565.1"/>
    </source>
</evidence>
<keyword evidence="5" id="KW-1185">Reference proteome</keyword>
<feature type="domain" description="N-acetyltransferase" evidence="3">
    <location>
        <begin position="1"/>
        <end position="142"/>
    </location>
</feature>
<dbReference type="InterPro" id="IPR000182">
    <property type="entry name" value="GNAT_dom"/>
</dbReference>
<organism evidence="4 5">
    <name type="scientific">Shewanella cutis</name>
    <dbReference type="NCBI Taxonomy" id="2766780"/>
    <lineage>
        <taxon>Bacteria</taxon>
        <taxon>Pseudomonadati</taxon>
        <taxon>Pseudomonadota</taxon>
        <taxon>Gammaproteobacteria</taxon>
        <taxon>Alteromonadales</taxon>
        <taxon>Shewanellaceae</taxon>
        <taxon>Shewanella</taxon>
    </lineage>
</organism>
<evidence type="ECO:0000259" key="3">
    <source>
        <dbReference type="PROSITE" id="PS51186"/>
    </source>
</evidence>
<gene>
    <name evidence="4" type="ORF">H9J30_01295</name>
</gene>
<dbReference type="RefSeq" id="WP_240129355.1">
    <property type="nucleotide sequence ID" value="NZ_JACSDI010000001.1"/>
</dbReference>
<evidence type="ECO:0000256" key="1">
    <source>
        <dbReference type="ARBA" id="ARBA00022679"/>
    </source>
</evidence>
<evidence type="ECO:0000313" key="5">
    <source>
        <dbReference type="Proteomes" id="UP000829384"/>
    </source>
</evidence>
<dbReference type="Proteomes" id="UP000829384">
    <property type="component" value="Unassembled WGS sequence"/>
</dbReference>
<comment type="caution">
    <text evidence="4">The sequence shown here is derived from an EMBL/GenBank/DDBJ whole genome shotgun (WGS) entry which is preliminary data.</text>
</comment>
<reference evidence="4 5" key="1">
    <citation type="submission" date="2020-08" db="EMBL/GenBank/DDBJ databases">
        <title>Whole genome sequence of Shewanella sp strain PS-2.</title>
        <authorList>
            <person name="Das S.K."/>
        </authorList>
    </citation>
    <scope>NUCLEOTIDE SEQUENCE [LARGE SCALE GENOMIC DNA]</scope>
    <source>
        <strain evidence="4 5">PS-2</strain>
    </source>
</reference>
<keyword evidence="1" id="KW-0808">Transferase</keyword>
<dbReference type="PANTHER" id="PTHR42919">
    <property type="entry name" value="N-ALPHA-ACETYLTRANSFERASE"/>
    <property type="match status" value="1"/>
</dbReference>
<dbReference type="EMBL" id="JACSDI010000001">
    <property type="protein sequence ID" value="MCG9962565.1"/>
    <property type="molecule type" value="Genomic_DNA"/>
</dbReference>
<sequence>MNKIEINPSLIKELLEKVDNEFQPRLSSKVDLTEYARKLNDKAVLFVELDEEILIGLCAVYMSDRIQLQAYLSMLAVNPEYRGKGFAKKLILDMESTVRDNGFKTIRLEVYKTNEGALSMYLKLNYIIIDSTENSFFLQKKF</sequence>
<dbReference type="PANTHER" id="PTHR42919:SF8">
    <property type="entry name" value="N-ALPHA-ACETYLTRANSFERASE 50"/>
    <property type="match status" value="1"/>
</dbReference>
<proteinExistence type="predicted"/>
<evidence type="ECO:0000256" key="2">
    <source>
        <dbReference type="ARBA" id="ARBA00023315"/>
    </source>
</evidence>
<accession>A0ABS9QS40</accession>
<dbReference type="PROSITE" id="PS51186">
    <property type="entry name" value="GNAT"/>
    <property type="match status" value="1"/>
</dbReference>
<dbReference type="InterPro" id="IPR016181">
    <property type="entry name" value="Acyl_CoA_acyltransferase"/>
</dbReference>